<dbReference type="EMBL" id="CP020330">
    <property type="protein sequence ID" value="AQZ50851.1"/>
    <property type="molecule type" value="Genomic_DNA"/>
</dbReference>
<gene>
    <name evidence="9" type="ORF">Mame_01492</name>
</gene>
<proteinExistence type="inferred from homology"/>
<evidence type="ECO:0000256" key="6">
    <source>
        <dbReference type="ARBA" id="ARBA00022989"/>
    </source>
</evidence>
<protein>
    <submittedName>
        <fullName evidence="9">Auxin efflux carrier</fullName>
    </submittedName>
</protein>
<evidence type="ECO:0000256" key="8">
    <source>
        <dbReference type="SAM" id="Phobius"/>
    </source>
</evidence>
<dbReference type="OrthoDB" id="9810457at2"/>
<feature type="transmembrane region" description="Helical" evidence="8">
    <location>
        <begin position="95"/>
        <end position="116"/>
    </location>
</feature>
<evidence type="ECO:0000256" key="7">
    <source>
        <dbReference type="ARBA" id="ARBA00023136"/>
    </source>
</evidence>
<name>A0A1U9YZI4_9HYPH</name>
<keyword evidence="4" id="KW-1003">Cell membrane</keyword>
<dbReference type="Gene3D" id="1.20.1530.20">
    <property type="match status" value="1"/>
</dbReference>
<dbReference type="PANTHER" id="PTHR36838:SF3">
    <property type="entry name" value="TRANSPORTER AUXIN EFFLUX CARRIER EC FAMILY"/>
    <property type="match status" value="1"/>
</dbReference>
<evidence type="ECO:0000256" key="3">
    <source>
        <dbReference type="ARBA" id="ARBA00022448"/>
    </source>
</evidence>
<evidence type="ECO:0000256" key="5">
    <source>
        <dbReference type="ARBA" id="ARBA00022692"/>
    </source>
</evidence>
<keyword evidence="10" id="KW-1185">Reference proteome</keyword>
<dbReference type="STRING" id="1122214.Mame_01492"/>
<dbReference type="Pfam" id="PF03547">
    <property type="entry name" value="Mem_trans"/>
    <property type="match status" value="1"/>
</dbReference>
<feature type="transmembrane region" description="Helical" evidence="8">
    <location>
        <begin position="65"/>
        <end position="88"/>
    </location>
</feature>
<comment type="subcellular location">
    <subcellularLocation>
        <location evidence="1">Cell membrane</location>
        <topology evidence="1">Multi-pass membrane protein</topology>
    </subcellularLocation>
</comment>
<feature type="transmembrane region" description="Helical" evidence="8">
    <location>
        <begin position="122"/>
        <end position="146"/>
    </location>
</feature>
<dbReference type="InterPro" id="IPR038770">
    <property type="entry name" value="Na+/solute_symporter_sf"/>
</dbReference>
<feature type="transmembrane region" description="Helical" evidence="8">
    <location>
        <begin position="167"/>
        <end position="188"/>
    </location>
</feature>
<evidence type="ECO:0000256" key="2">
    <source>
        <dbReference type="ARBA" id="ARBA00010145"/>
    </source>
</evidence>
<keyword evidence="3" id="KW-0813">Transport</keyword>
<feature type="transmembrane region" description="Helical" evidence="8">
    <location>
        <begin position="289"/>
        <end position="311"/>
    </location>
</feature>
<dbReference type="PANTHER" id="PTHR36838">
    <property type="entry name" value="AUXIN EFFLUX CARRIER FAMILY PROTEIN"/>
    <property type="match status" value="1"/>
</dbReference>
<organism evidence="9 10">
    <name type="scientific">Martelella mediterranea DSM 17316</name>
    <dbReference type="NCBI Taxonomy" id="1122214"/>
    <lineage>
        <taxon>Bacteria</taxon>
        <taxon>Pseudomonadati</taxon>
        <taxon>Pseudomonadota</taxon>
        <taxon>Alphaproteobacteria</taxon>
        <taxon>Hyphomicrobiales</taxon>
        <taxon>Aurantimonadaceae</taxon>
        <taxon>Martelella</taxon>
    </lineage>
</organism>
<keyword evidence="6 8" id="KW-1133">Transmembrane helix</keyword>
<keyword evidence="7 8" id="KW-0472">Membrane</keyword>
<dbReference type="AlphaFoldDB" id="A0A1U9YZI4"/>
<dbReference type="KEGG" id="mmed:Mame_01492"/>
<keyword evidence="5 8" id="KW-0812">Transmembrane</keyword>
<dbReference type="eggNOG" id="COG0679">
    <property type="taxonomic scope" value="Bacteria"/>
</dbReference>
<evidence type="ECO:0000313" key="10">
    <source>
        <dbReference type="Proteomes" id="UP000191135"/>
    </source>
</evidence>
<feature type="transmembrane region" description="Helical" evidence="8">
    <location>
        <begin position="229"/>
        <end position="254"/>
    </location>
</feature>
<feature type="transmembrane region" description="Helical" evidence="8">
    <location>
        <begin position="194"/>
        <end position="217"/>
    </location>
</feature>
<dbReference type="InterPro" id="IPR004776">
    <property type="entry name" value="Mem_transp_PIN-like"/>
</dbReference>
<dbReference type="GO" id="GO:0055085">
    <property type="term" value="P:transmembrane transport"/>
    <property type="evidence" value="ECO:0007669"/>
    <property type="project" value="InterPro"/>
</dbReference>
<dbReference type="RefSeq" id="WP_018065107.1">
    <property type="nucleotide sequence ID" value="NZ_AQWH01000010.1"/>
</dbReference>
<sequence>MQEIFNSVIPIFALILIGWVAVKVRYLPAESAGVLSGFVYRIGLPVLLMRTIANADFTGADPLRIWGVYFASVAIAWIAAAMVSRFVFNRDRVSAVIIGLSGTFSNLALLGIPLVSHVAGETALVALSIVLAIHMPVLMVTATVLAERAKAREGGATSDPARLAATVGYNLATNPLVIGLIIGAAMNLTGLQPAGPLATVISMLAGIAAPVALVSIGMTLAQYKVAGNAGLFSAITVIKLALLPALVFALSHAFGLPQPIMAGLVLGASCPAGVNAFLLADQFGAGRNIAASTITLTTLLGVVTVSLWVLLLGY</sequence>
<feature type="transmembrane region" description="Helical" evidence="8">
    <location>
        <begin position="6"/>
        <end position="22"/>
    </location>
</feature>
<accession>A0A1U9YZI4</accession>
<evidence type="ECO:0000313" key="9">
    <source>
        <dbReference type="EMBL" id="AQZ50851.1"/>
    </source>
</evidence>
<dbReference type="Proteomes" id="UP000191135">
    <property type="component" value="Chromosome"/>
</dbReference>
<comment type="similarity">
    <text evidence="2">Belongs to the auxin efflux carrier (TC 2.A.69) family.</text>
</comment>
<feature type="transmembrane region" description="Helical" evidence="8">
    <location>
        <begin position="260"/>
        <end position="280"/>
    </location>
</feature>
<dbReference type="GO" id="GO:0005886">
    <property type="term" value="C:plasma membrane"/>
    <property type="evidence" value="ECO:0007669"/>
    <property type="project" value="UniProtKB-SubCell"/>
</dbReference>
<evidence type="ECO:0000256" key="1">
    <source>
        <dbReference type="ARBA" id="ARBA00004651"/>
    </source>
</evidence>
<reference evidence="9 10" key="1">
    <citation type="submission" date="2017-03" db="EMBL/GenBank/DDBJ databases">
        <title>Foreign affairs: Plasmid Transfer between Roseobacters and Rhizobia.</title>
        <authorList>
            <person name="Bartling P."/>
            <person name="Bunk B."/>
            <person name="Overmann J."/>
            <person name="Brinkmann H."/>
            <person name="Petersen J."/>
        </authorList>
    </citation>
    <scope>NUCLEOTIDE SEQUENCE [LARGE SCALE GENOMIC DNA]</scope>
    <source>
        <strain evidence="9 10">MACL11</strain>
    </source>
</reference>
<evidence type="ECO:0000256" key="4">
    <source>
        <dbReference type="ARBA" id="ARBA00022475"/>
    </source>
</evidence>